<comment type="catalytic activity">
    <reaction evidence="7">
        <text>riboflavin + ATP = FMN + ADP + H(+)</text>
        <dbReference type="Rhea" id="RHEA:14357"/>
        <dbReference type="ChEBI" id="CHEBI:15378"/>
        <dbReference type="ChEBI" id="CHEBI:30616"/>
        <dbReference type="ChEBI" id="CHEBI:57986"/>
        <dbReference type="ChEBI" id="CHEBI:58210"/>
        <dbReference type="ChEBI" id="CHEBI:456216"/>
        <dbReference type="EC" id="2.7.1.26"/>
    </reaction>
</comment>
<dbReference type="GO" id="GO:0008531">
    <property type="term" value="F:riboflavin kinase activity"/>
    <property type="evidence" value="ECO:0007669"/>
    <property type="project" value="UniProtKB-EC"/>
</dbReference>
<evidence type="ECO:0000256" key="5">
    <source>
        <dbReference type="ARBA" id="ARBA00022741"/>
    </source>
</evidence>
<dbReference type="Pfam" id="PF01687">
    <property type="entry name" value="Flavokinase"/>
    <property type="match status" value="1"/>
</dbReference>
<dbReference type="GO" id="GO:0005524">
    <property type="term" value="F:ATP binding"/>
    <property type="evidence" value="ECO:0007669"/>
    <property type="project" value="UniProtKB-KW"/>
</dbReference>
<evidence type="ECO:0000256" key="6">
    <source>
        <dbReference type="ARBA" id="ARBA00022840"/>
    </source>
</evidence>
<dbReference type="EMBL" id="PEYD01000006">
    <property type="protein sequence ID" value="PIS39731.1"/>
    <property type="molecule type" value="Genomic_DNA"/>
</dbReference>
<reference evidence="10" key="1">
    <citation type="submission" date="2017-09" db="EMBL/GenBank/DDBJ databases">
        <title>Depth-based differentiation of microbial function through sediment-hosted aquifers and enrichment of novel symbionts in the deep terrestrial subsurface.</title>
        <authorList>
            <person name="Probst A.J."/>
            <person name="Ladd B."/>
            <person name="Jarett J.K."/>
            <person name="Geller-Mcgrath D.E."/>
            <person name="Sieber C.M.K."/>
            <person name="Emerson J.B."/>
            <person name="Anantharaman K."/>
            <person name="Thomas B.C."/>
            <person name="Malmstrom R."/>
            <person name="Stieglmeier M."/>
            <person name="Klingl A."/>
            <person name="Woyke T."/>
            <person name="Ryan C.M."/>
            <person name="Banfield J.F."/>
        </authorList>
    </citation>
    <scope>NUCLEOTIDE SEQUENCE [LARGE SCALE GENOMIC DNA]</scope>
</reference>
<sequence>MIKIFRKIIKGEKRGKIIGFPTLNFNLKKSDKIKRGVWVVRLKIKGKSYFGAANAGSAKTFDDKKEKIEVHLFSKPPKALKKTELHFLRYLRKTKEFKTIKGLKKQIKKDIKKGLSFLGHLKPR</sequence>
<accession>A0A2H0YMK6</accession>
<dbReference type="SMART" id="SM00904">
    <property type="entry name" value="Flavokinase"/>
    <property type="match status" value="1"/>
</dbReference>
<dbReference type="SUPFAM" id="SSF82114">
    <property type="entry name" value="Riboflavin kinase-like"/>
    <property type="match status" value="1"/>
</dbReference>
<dbReference type="InterPro" id="IPR015865">
    <property type="entry name" value="Riboflavin_kinase_bac/euk"/>
</dbReference>
<dbReference type="PANTHER" id="PTHR22749">
    <property type="entry name" value="RIBOFLAVIN KINASE/FMN ADENYLYLTRANSFERASE"/>
    <property type="match status" value="1"/>
</dbReference>
<organism evidence="9 10">
    <name type="scientific">Candidatus Nealsonbacteria bacterium CG08_land_8_20_14_0_20_38_20</name>
    <dbReference type="NCBI Taxonomy" id="1974705"/>
    <lineage>
        <taxon>Bacteria</taxon>
        <taxon>Candidatus Nealsoniibacteriota</taxon>
    </lineage>
</organism>
<feature type="domain" description="Riboflavin kinase" evidence="8">
    <location>
        <begin position="1"/>
        <end position="119"/>
    </location>
</feature>
<protein>
    <recommendedName>
        <fullName evidence="1">riboflavin kinase</fullName>
        <ecNumber evidence="1">2.7.1.26</ecNumber>
    </recommendedName>
</protein>
<evidence type="ECO:0000313" key="9">
    <source>
        <dbReference type="EMBL" id="PIS39731.1"/>
    </source>
</evidence>
<keyword evidence="2" id="KW-0285">Flavoprotein</keyword>
<evidence type="ECO:0000256" key="7">
    <source>
        <dbReference type="ARBA" id="ARBA00047880"/>
    </source>
</evidence>
<evidence type="ECO:0000256" key="2">
    <source>
        <dbReference type="ARBA" id="ARBA00022630"/>
    </source>
</evidence>
<evidence type="ECO:0000256" key="3">
    <source>
        <dbReference type="ARBA" id="ARBA00022643"/>
    </source>
</evidence>
<evidence type="ECO:0000256" key="1">
    <source>
        <dbReference type="ARBA" id="ARBA00012105"/>
    </source>
</evidence>
<dbReference type="GO" id="GO:0009231">
    <property type="term" value="P:riboflavin biosynthetic process"/>
    <property type="evidence" value="ECO:0007669"/>
    <property type="project" value="InterPro"/>
</dbReference>
<proteinExistence type="predicted"/>
<dbReference type="InterPro" id="IPR023468">
    <property type="entry name" value="Riboflavin_kinase"/>
</dbReference>
<dbReference type="EC" id="2.7.1.26" evidence="1"/>
<keyword evidence="4" id="KW-0808">Transferase</keyword>
<dbReference type="Gene3D" id="2.40.30.30">
    <property type="entry name" value="Riboflavin kinase-like"/>
    <property type="match status" value="1"/>
</dbReference>
<evidence type="ECO:0000259" key="8">
    <source>
        <dbReference type="SMART" id="SM00904"/>
    </source>
</evidence>
<dbReference type="AlphaFoldDB" id="A0A2H0YMK6"/>
<evidence type="ECO:0000256" key="4">
    <source>
        <dbReference type="ARBA" id="ARBA00022679"/>
    </source>
</evidence>
<name>A0A2H0YMK6_9BACT</name>
<dbReference type="GO" id="GO:0009398">
    <property type="term" value="P:FMN biosynthetic process"/>
    <property type="evidence" value="ECO:0007669"/>
    <property type="project" value="TreeGrafter"/>
</dbReference>
<gene>
    <name evidence="9" type="ORF">COT33_00405</name>
</gene>
<comment type="caution">
    <text evidence="9">The sequence shown here is derived from an EMBL/GenBank/DDBJ whole genome shotgun (WGS) entry which is preliminary data.</text>
</comment>
<keyword evidence="6" id="KW-0067">ATP-binding</keyword>
<evidence type="ECO:0000313" key="10">
    <source>
        <dbReference type="Proteomes" id="UP000230088"/>
    </source>
</evidence>
<dbReference type="InterPro" id="IPR023465">
    <property type="entry name" value="Riboflavin_kinase_dom_sf"/>
</dbReference>
<dbReference type="PANTHER" id="PTHR22749:SF6">
    <property type="entry name" value="RIBOFLAVIN KINASE"/>
    <property type="match status" value="1"/>
</dbReference>
<keyword evidence="5" id="KW-0547">Nucleotide-binding</keyword>
<keyword evidence="3" id="KW-0288">FMN</keyword>
<dbReference type="Proteomes" id="UP000230088">
    <property type="component" value="Unassembled WGS sequence"/>
</dbReference>